<evidence type="ECO:0000256" key="6">
    <source>
        <dbReference type="ARBA" id="ARBA00022898"/>
    </source>
</evidence>
<gene>
    <name evidence="11" type="primary">cobD</name>
    <name evidence="11" type="ORF">U5817_10985</name>
</gene>
<dbReference type="PANTHER" id="PTHR42885">
    <property type="entry name" value="HISTIDINOL-PHOSPHATE AMINOTRANSFERASE-RELATED"/>
    <property type="match status" value="1"/>
</dbReference>
<dbReference type="InterPro" id="IPR004839">
    <property type="entry name" value="Aminotransferase_I/II_large"/>
</dbReference>
<organism evidence="11 12">
    <name type="scientific">Aromatoleum evansii</name>
    <name type="common">Azoarcus evansii</name>
    <dbReference type="NCBI Taxonomy" id="59406"/>
    <lineage>
        <taxon>Bacteria</taxon>
        <taxon>Pseudomonadati</taxon>
        <taxon>Pseudomonadota</taxon>
        <taxon>Betaproteobacteria</taxon>
        <taxon>Rhodocyclales</taxon>
        <taxon>Rhodocyclaceae</taxon>
        <taxon>Aromatoleum</taxon>
    </lineage>
</organism>
<evidence type="ECO:0000256" key="7">
    <source>
        <dbReference type="ARBA" id="ARBA00023239"/>
    </source>
</evidence>
<evidence type="ECO:0000256" key="5">
    <source>
        <dbReference type="ARBA" id="ARBA00022573"/>
    </source>
</evidence>
<proteinExistence type="predicted"/>
<evidence type="ECO:0000313" key="11">
    <source>
        <dbReference type="EMBL" id="WRL48548.1"/>
    </source>
</evidence>
<protein>
    <recommendedName>
        <fullName evidence="4">threonine-phosphate decarboxylase</fullName>
        <ecNumber evidence="4">4.1.1.81</ecNumber>
    </recommendedName>
    <alternativeName>
        <fullName evidence="8">L-threonine-O-3-phosphate decarboxylase</fullName>
    </alternativeName>
</protein>
<name>A0ABZ1ARV5_AROEV</name>
<evidence type="ECO:0000256" key="9">
    <source>
        <dbReference type="ARBA" id="ARBA00048531"/>
    </source>
</evidence>
<comment type="cofactor">
    <cofactor evidence="1">
        <name>pyridoxal 5'-phosphate</name>
        <dbReference type="ChEBI" id="CHEBI:597326"/>
    </cofactor>
</comment>
<dbReference type="GO" id="GO:0048472">
    <property type="term" value="F:threonine-phosphate decarboxylase activity"/>
    <property type="evidence" value="ECO:0007669"/>
    <property type="project" value="UniProtKB-EC"/>
</dbReference>
<dbReference type="InterPro" id="IPR005860">
    <property type="entry name" value="CobD"/>
</dbReference>
<dbReference type="InterPro" id="IPR015424">
    <property type="entry name" value="PyrdxlP-dep_Trfase"/>
</dbReference>
<dbReference type="InterPro" id="IPR015421">
    <property type="entry name" value="PyrdxlP-dep_Trfase_major"/>
</dbReference>
<comment type="function">
    <text evidence="2">Decarboxylates L-threonine-O-3-phosphate to yield (R)-1-amino-2-propanol O-2-phosphate, the precursor for the linkage between the nucleotide loop and the corrin ring in cobalamin.</text>
</comment>
<dbReference type="PROSITE" id="PS00105">
    <property type="entry name" value="AA_TRANSFER_CLASS_1"/>
    <property type="match status" value="1"/>
</dbReference>
<keyword evidence="7 11" id="KW-0456">Lyase</keyword>
<feature type="domain" description="Aminotransferase class I/classII large" evidence="10">
    <location>
        <begin position="66"/>
        <end position="276"/>
    </location>
</feature>
<evidence type="ECO:0000256" key="8">
    <source>
        <dbReference type="ARBA" id="ARBA00029996"/>
    </source>
</evidence>
<dbReference type="InterPro" id="IPR004838">
    <property type="entry name" value="NHTrfase_class1_PyrdxlP-BS"/>
</dbReference>
<dbReference type="InterPro" id="IPR015422">
    <property type="entry name" value="PyrdxlP-dep_Trfase_small"/>
</dbReference>
<evidence type="ECO:0000256" key="3">
    <source>
        <dbReference type="ARBA" id="ARBA00004953"/>
    </source>
</evidence>
<dbReference type="NCBIfam" id="TIGR01140">
    <property type="entry name" value="L_thr_O3P_dcar"/>
    <property type="match status" value="1"/>
</dbReference>
<dbReference type="Proteomes" id="UP001626593">
    <property type="component" value="Chromosome"/>
</dbReference>
<dbReference type="Gene3D" id="3.40.640.10">
    <property type="entry name" value="Type I PLP-dependent aspartate aminotransferase-like (Major domain)"/>
    <property type="match status" value="1"/>
</dbReference>
<accession>A0ABZ1ARV5</accession>
<evidence type="ECO:0000259" key="10">
    <source>
        <dbReference type="Pfam" id="PF00155"/>
    </source>
</evidence>
<dbReference type="EC" id="4.1.1.81" evidence="4"/>
<comment type="catalytic activity">
    <reaction evidence="9">
        <text>O-phospho-L-threonine + H(+) = (R)-1-aminopropan-2-yl phosphate + CO2</text>
        <dbReference type="Rhea" id="RHEA:11492"/>
        <dbReference type="ChEBI" id="CHEBI:15378"/>
        <dbReference type="ChEBI" id="CHEBI:16526"/>
        <dbReference type="ChEBI" id="CHEBI:58563"/>
        <dbReference type="ChEBI" id="CHEBI:58675"/>
        <dbReference type="EC" id="4.1.1.81"/>
    </reaction>
</comment>
<keyword evidence="12" id="KW-1185">Reference proteome</keyword>
<evidence type="ECO:0000256" key="2">
    <source>
        <dbReference type="ARBA" id="ARBA00003444"/>
    </source>
</evidence>
<dbReference type="Gene3D" id="3.90.1150.10">
    <property type="entry name" value="Aspartate Aminotransferase, domain 1"/>
    <property type="match status" value="1"/>
</dbReference>
<keyword evidence="6" id="KW-0663">Pyridoxal phosphate</keyword>
<dbReference type="CDD" id="cd00609">
    <property type="entry name" value="AAT_like"/>
    <property type="match status" value="1"/>
</dbReference>
<dbReference type="Pfam" id="PF00155">
    <property type="entry name" value="Aminotran_1_2"/>
    <property type="match status" value="1"/>
</dbReference>
<evidence type="ECO:0000256" key="1">
    <source>
        <dbReference type="ARBA" id="ARBA00001933"/>
    </source>
</evidence>
<dbReference type="EMBL" id="CP141259">
    <property type="protein sequence ID" value="WRL48548.1"/>
    <property type="molecule type" value="Genomic_DNA"/>
</dbReference>
<keyword evidence="5" id="KW-0169">Cobalamin biosynthesis</keyword>
<dbReference type="SUPFAM" id="SSF53383">
    <property type="entry name" value="PLP-dependent transferases"/>
    <property type="match status" value="1"/>
</dbReference>
<sequence>MQIEEMTPSLGYKVPEHGGRLRAAAARYGIPHSEWLDLSTGVSPFGWPVPMLTARAWARLPEEDDGLEDAAAAYYGNSNGLAVAGSQAAIQALPAFFPRSSVVCLSPLYNEHPHAWRAHGHAVRLHPSGDLRGALAFGSQHIVLCNPNNPTGHRYDAPELLEVAASLRARGGVLVVDEAFIDVNPEESLAPIAGSDAAPNLIVLRSLGKFFGLAGARVGFLFASTGLRERLASRLGPWTIAGPSREVARLALSDRSWQQDMRPCLRAAGLRLVQLLEPLGVVGATPLFATVFQSRAREVHDELARAGIFTRYFKDHALVRFGLPDSEESWERLTAALGRVTRAPECPRQGKLASPCA</sequence>
<evidence type="ECO:0000256" key="4">
    <source>
        <dbReference type="ARBA" id="ARBA00012285"/>
    </source>
</evidence>
<reference evidence="11 12" key="1">
    <citation type="submission" date="2023-12" db="EMBL/GenBank/DDBJ databases">
        <title>A. evansii MAY27, complete genome.</title>
        <authorList>
            <person name="Wang Y."/>
        </authorList>
    </citation>
    <scope>NUCLEOTIDE SEQUENCE [LARGE SCALE GENOMIC DNA]</scope>
    <source>
        <strain evidence="11 12">MAY27</strain>
    </source>
</reference>
<dbReference type="RefSeq" id="WP_407280763.1">
    <property type="nucleotide sequence ID" value="NZ_CP141259.1"/>
</dbReference>
<comment type="pathway">
    <text evidence="3">Cofactor biosynthesis; adenosylcobalamin biosynthesis.</text>
</comment>
<evidence type="ECO:0000313" key="12">
    <source>
        <dbReference type="Proteomes" id="UP001626593"/>
    </source>
</evidence>
<dbReference type="PANTHER" id="PTHR42885:SF1">
    <property type="entry name" value="THREONINE-PHOSPHATE DECARBOXYLASE"/>
    <property type="match status" value="1"/>
</dbReference>